<name>X1L859_9ZZZZ</name>
<gene>
    <name evidence="2" type="ORF">S06H3_02629</name>
</gene>
<dbReference type="AlphaFoldDB" id="X1L859"/>
<sequence>MGEENYEQAALSAEQLGDTVNYLKDGISVGISSYQGELIDVELP</sequence>
<accession>X1L859</accession>
<dbReference type="SUPFAM" id="SSF50249">
    <property type="entry name" value="Nucleic acid-binding proteins"/>
    <property type="match status" value="1"/>
</dbReference>
<protein>
    <recommendedName>
        <fullName evidence="1">Translation elongation factor P/YeiP central domain-containing protein</fullName>
    </recommendedName>
</protein>
<feature type="domain" description="Translation elongation factor P/YeiP central" evidence="1">
    <location>
        <begin position="1"/>
        <end position="39"/>
    </location>
</feature>
<comment type="caution">
    <text evidence="2">The sequence shown here is derived from an EMBL/GenBank/DDBJ whole genome shotgun (WGS) entry which is preliminary data.</text>
</comment>
<evidence type="ECO:0000313" key="2">
    <source>
        <dbReference type="EMBL" id="GAI02051.1"/>
    </source>
</evidence>
<feature type="non-terminal residue" evidence="2">
    <location>
        <position position="44"/>
    </location>
</feature>
<dbReference type="EMBL" id="BARV01000785">
    <property type="protein sequence ID" value="GAI02051.1"/>
    <property type="molecule type" value="Genomic_DNA"/>
</dbReference>
<reference evidence="2" key="1">
    <citation type="journal article" date="2014" name="Front. Microbiol.">
        <title>High frequency of phylogenetically diverse reductive dehalogenase-homologous genes in deep subseafloor sedimentary metagenomes.</title>
        <authorList>
            <person name="Kawai M."/>
            <person name="Futagami T."/>
            <person name="Toyoda A."/>
            <person name="Takaki Y."/>
            <person name="Nishi S."/>
            <person name="Hori S."/>
            <person name="Arai W."/>
            <person name="Tsubouchi T."/>
            <person name="Morono Y."/>
            <person name="Uchiyama I."/>
            <person name="Ito T."/>
            <person name="Fujiyama A."/>
            <person name="Inagaki F."/>
            <person name="Takami H."/>
        </authorList>
    </citation>
    <scope>NUCLEOTIDE SEQUENCE</scope>
    <source>
        <strain evidence="2">Expedition CK06-06</strain>
    </source>
</reference>
<dbReference type="GO" id="GO:0003746">
    <property type="term" value="F:translation elongation factor activity"/>
    <property type="evidence" value="ECO:0007669"/>
    <property type="project" value="InterPro"/>
</dbReference>
<dbReference type="SMART" id="SM01185">
    <property type="entry name" value="EFP"/>
    <property type="match status" value="1"/>
</dbReference>
<organism evidence="2">
    <name type="scientific">marine sediment metagenome</name>
    <dbReference type="NCBI Taxonomy" id="412755"/>
    <lineage>
        <taxon>unclassified sequences</taxon>
        <taxon>metagenomes</taxon>
        <taxon>ecological metagenomes</taxon>
    </lineage>
</organism>
<evidence type="ECO:0000259" key="1">
    <source>
        <dbReference type="SMART" id="SM01185"/>
    </source>
</evidence>
<dbReference type="InterPro" id="IPR001059">
    <property type="entry name" value="Transl_elong_P/YeiP_cen"/>
</dbReference>
<dbReference type="InterPro" id="IPR012340">
    <property type="entry name" value="NA-bd_OB-fold"/>
</dbReference>
<proteinExistence type="predicted"/>
<dbReference type="Gene3D" id="2.40.50.140">
    <property type="entry name" value="Nucleic acid-binding proteins"/>
    <property type="match status" value="1"/>
</dbReference>
<dbReference type="Pfam" id="PF01132">
    <property type="entry name" value="EFP"/>
    <property type="match status" value="1"/>
</dbReference>